<dbReference type="EMBL" id="RCMG01000279">
    <property type="protein sequence ID" value="KAG2857716.1"/>
    <property type="molecule type" value="Genomic_DNA"/>
</dbReference>
<dbReference type="Proteomes" id="UP000736787">
    <property type="component" value="Unassembled WGS sequence"/>
</dbReference>
<dbReference type="PANTHER" id="PTHR33050:SF7">
    <property type="entry name" value="RIBONUCLEASE H"/>
    <property type="match status" value="1"/>
</dbReference>
<dbReference type="Proteomes" id="UP000697107">
    <property type="component" value="Unassembled WGS sequence"/>
</dbReference>
<dbReference type="AlphaFoldDB" id="A0A329SWF7"/>
<evidence type="ECO:0000313" key="1">
    <source>
        <dbReference type="EMBL" id="KAG2857716.1"/>
    </source>
</evidence>
<evidence type="ECO:0000313" key="3">
    <source>
        <dbReference type="EMBL" id="KAG2939515.1"/>
    </source>
</evidence>
<dbReference type="EMBL" id="RCMV01000819">
    <property type="protein sequence ID" value="KAG3212592.1"/>
    <property type="molecule type" value="Genomic_DNA"/>
</dbReference>
<dbReference type="EMBL" id="RCMK01000273">
    <property type="protein sequence ID" value="KAG2939515.1"/>
    <property type="molecule type" value="Genomic_DNA"/>
</dbReference>
<evidence type="ECO:0000313" key="4">
    <source>
        <dbReference type="EMBL" id="KAG2969271.1"/>
    </source>
</evidence>
<dbReference type="Proteomes" id="UP000774804">
    <property type="component" value="Unassembled WGS sequence"/>
</dbReference>
<dbReference type="Proteomes" id="UP000760860">
    <property type="component" value="Unassembled WGS sequence"/>
</dbReference>
<dbReference type="Proteomes" id="UP000251314">
    <property type="component" value="Unassembled WGS sequence"/>
</dbReference>
<evidence type="ECO:0000313" key="6">
    <source>
        <dbReference type="EMBL" id="RAW40781.1"/>
    </source>
</evidence>
<dbReference type="VEuPathDB" id="FungiDB:PC110_g3021"/>
<evidence type="ECO:0000313" key="5">
    <source>
        <dbReference type="EMBL" id="KAG3212592.1"/>
    </source>
</evidence>
<comment type="caution">
    <text evidence="6">The sequence shown here is derived from an EMBL/GenBank/DDBJ whole genome shotgun (WGS) entry which is preliminary data.</text>
</comment>
<evidence type="ECO:0000313" key="2">
    <source>
        <dbReference type="EMBL" id="KAG2897168.1"/>
    </source>
</evidence>
<gene>
    <name evidence="6" type="ORF">PC110_g3021</name>
    <name evidence="1" type="ORF">PC113_g10439</name>
    <name evidence="2" type="ORF">PC115_g17294</name>
    <name evidence="3" type="ORF">PC117_g10915</name>
    <name evidence="4" type="ORF">PC118_g17540</name>
    <name evidence="5" type="ORF">PC129_g16457</name>
</gene>
<keyword evidence="7" id="KW-1185">Reference proteome</keyword>
<reference evidence="1" key="2">
    <citation type="submission" date="2018-10" db="EMBL/GenBank/DDBJ databases">
        <title>Effector identification in a new, highly contiguous assembly of the strawberry crown rot pathogen Phytophthora cactorum.</title>
        <authorList>
            <person name="Armitage A.D."/>
            <person name="Nellist C.F."/>
            <person name="Bates H."/>
            <person name="Vickerstaff R.J."/>
            <person name="Harrison R.J."/>
        </authorList>
    </citation>
    <scope>NUCLEOTIDE SEQUENCE</scope>
    <source>
        <strain evidence="1">15-7</strain>
        <strain evidence="2">4032</strain>
        <strain evidence="3">4040</strain>
        <strain evidence="4">P415</strain>
        <strain evidence="5">P421</strain>
    </source>
</reference>
<accession>A0A329SWF7</accession>
<reference evidence="6 7" key="1">
    <citation type="submission" date="2018-01" db="EMBL/GenBank/DDBJ databases">
        <title>Draft genome of the strawberry crown rot pathogen Phytophthora cactorum.</title>
        <authorList>
            <person name="Armitage A.D."/>
            <person name="Lysoe E."/>
            <person name="Nellist C.F."/>
            <person name="Harrison R.J."/>
            <person name="Brurberg M.B."/>
        </authorList>
    </citation>
    <scope>NUCLEOTIDE SEQUENCE [LARGE SCALE GENOMIC DNA]</scope>
    <source>
        <strain evidence="6 7">10300</strain>
    </source>
</reference>
<name>A0A329SWF7_9STRA</name>
<dbReference type="OrthoDB" id="126233at2759"/>
<dbReference type="Proteomes" id="UP000735874">
    <property type="component" value="Unassembled WGS sequence"/>
</dbReference>
<evidence type="ECO:0000313" key="7">
    <source>
        <dbReference type="Proteomes" id="UP000251314"/>
    </source>
</evidence>
<dbReference type="EMBL" id="RCML01000801">
    <property type="protein sequence ID" value="KAG2969271.1"/>
    <property type="molecule type" value="Genomic_DNA"/>
</dbReference>
<dbReference type="EMBL" id="MJFZ01000042">
    <property type="protein sequence ID" value="RAW40781.1"/>
    <property type="molecule type" value="Genomic_DNA"/>
</dbReference>
<proteinExistence type="predicted"/>
<organism evidence="6 7">
    <name type="scientific">Phytophthora cactorum</name>
    <dbReference type="NCBI Taxonomy" id="29920"/>
    <lineage>
        <taxon>Eukaryota</taxon>
        <taxon>Sar</taxon>
        <taxon>Stramenopiles</taxon>
        <taxon>Oomycota</taxon>
        <taxon>Peronosporomycetes</taxon>
        <taxon>Peronosporales</taxon>
        <taxon>Peronosporaceae</taxon>
        <taxon>Phytophthora</taxon>
    </lineage>
</organism>
<protein>
    <submittedName>
        <fullName evidence="6">Uncharacterized protein</fullName>
    </submittedName>
</protein>
<sequence>MVAVVGADASNTEKFTKWDTRQRVLGLEFDSVTEQVSMPSTKTEKSQRIVSDAYFSPTMSRKAYRSLMGSLRHVVTCIREARPFLRRLRRRESHLHRF</sequence>
<dbReference type="EMBL" id="RCMI01000809">
    <property type="protein sequence ID" value="KAG2897168.1"/>
    <property type="molecule type" value="Genomic_DNA"/>
</dbReference>
<dbReference type="InterPro" id="IPR052055">
    <property type="entry name" value="Hepadnavirus_pol/RT"/>
</dbReference>
<dbReference type="PANTHER" id="PTHR33050">
    <property type="entry name" value="REVERSE TRANSCRIPTASE DOMAIN-CONTAINING PROTEIN"/>
    <property type="match status" value="1"/>
</dbReference>